<dbReference type="Pfam" id="PF00078">
    <property type="entry name" value="RVT_1"/>
    <property type="match status" value="1"/>
</dbReference>
<name>A0ABD3HJS4_9MARC</name>
<evidence type="ECO:0000313" key="4">
    <source>
        <dbReference type="EMBL" id="KAL3690642.1"/>
    </source>
</evidence>
<sequence>MLKSKFKREALDTITTDQGVVLTAREDILAETQRFYQDLFSEEEEDVALKETTLQEGLSLIKKRINLHQVALLEKVHDMEEIEKIVELLPSEKSPGLDGVTSEAVREMWPWIRKDCLVENASSVVHLNGSFTAEVQLQRGVRQGCPIAPMLFMLSTQPLMELLRSAQIRGHIQGLEAGSGKHVLEALFADDTGLLLEADEVNWRKATEIIHKFEIMSGARLNASKSLVIPVGFSEPPDWLIRTGCKLALEGEVWSYLGCPIGIDLTEEQVMQWILDRLTKRLNHWTNRMLTEGAEKKAMVAWSKLCAAKGDGGLGLQGFDTQAKALKLKLVAKILNQADLDWVYLLRSIVQWKILDTRSRHKEIGSTLEYILLTGRKLDLRSTPTAAKLLQGWWDVRKFLSLKPDAKLPDLLEVEVALRLTLEPNTYKETVLRAYLKMQRKASVERLKDLSVETLDRLDRLEIAGGDPRASDDMEGPVSFFSWWLRLRGLGRIKPGGLLADPDLWNWKKAGKSFQGWDLTSAQWKLLLAKETNLHDKLNSRWGLSWEPEKWQTFWNTLWRSDLFLRDKTWLWRVIHNGLCVGSRLMKMGVTDGLCPGCGAATESVQHCLLDCEVISWRWWRMIYLLNVVQPEHIRYNNLIVYLDSALQNSNLQLTMLLMAVSQTRIAWRNRCDRIFNRRRTTAPTYTAISNAVAIGNEIIVALTSGQRQNKAKAGTAYLELMQTQEDNDRRRRTFDEERLEHDNSSLQSADLFLQVSTSQISQDLETESETNERPHTRYSNVNSEECIDLALARLGFSSGTE</sequence>
<dbReference type="InterPro" id="IPR000477">
    <property type="entry name" value="RT_dom"/>
</dbReference>
<feature type="domain" description="Reverse transcriptase" evidence="2">
    <location>
        <begin position="114"/>
        <end position="229"/>
    </location>
</feature>
<comment type="caution">
    <text evidence="4">The sequence shown here is derived from an EMBL/GenBank/DDBJ whole genome shotgun (WGS) entry which is preliminary data.</text>
</comment>
<evidence type="ECO:0000256" key="1">
    <source>
        <dbReference type="SAM" id="MobiDB-lite"/>
    </source>
</evidence>
<reference evidence="4 5" key="1">
    <citation type="submission" date="2024-09" db="EMBL/GenBank/DDBJ databases">
        <title>Chromosome-scale assembly of Riccia sorocarpa.</title>
        <authorList>
            <person name="Paukszto L."/>
        </authorList>
    </citation>
    <scope>NUCLEOTIDE SEQUENCE [LARGE SCALE GENOMIC DNA]</scope>
    <source>
        <strain evidence="4">LP-2024</strain>
        <tissue evidence="4">Aerial parts of the thallus</tissue>
    </source>
</reference>
<evidence type="ECO:0008006" key="6">
    <source>
        <dbReference type="Google" id="ProtNLM"/>
    </source>
</evidence>
<accession>A0ABD3HJS4</accession>
<protein>
    <recommendedName>
        <fullName evidence="6">Reverse transcriptase domain-containing protein</fullName>
    </recommendedName>
</protein>
<organism evidence="4 5">
    <name type="scientific">Riccia sorocarpa</name>
    <dbReference type="NCBI Taxonomy" id="122646"/>
    <lineage>
        <taxon>Eukaryota</taxon>
        <taxon>Viridiplantae</taxon>
        <taxon>Streptophyta</taxon>
        <taxon>Embryophyta</taxon>
        <taxon>Marchantiophyta</taxon>
        <taxon>Marchantiopsida</taxon>
        <taxon>Marchantiidae</taxon>
        <taxon>Marchantiales</taxon>
        <taxon>Ricciaceae</taxon>
        <taxon>Riccia</taxon>
    </lineage>
</organism>
<dbReference type="InterPro" id="IPR026960">
    <property type="entry name" value="RVT-Znf"/>
</dbReference>
<evidence type="ECO:0000313" key="5">
    <source>
        <dbReference type="Proteomes" id="UP001633002"/>
    </source>
</evidence>
<dbReference type="PANTHER" id="PTHR33116">
    <property type="entry name" value="REVERSE TRANSCRIPTASE ZINC-BINDING DOMAIN-CONTAINING PROTEIN-RELATED-RELATED"/>
    <property type="match status" value="1"/>
</dbReference>
<proteinExistence type="predicted"/>
<dbReference type="PANTHER" id="PTHR33116:SF78">
    <property type="entry name" value="OS12G0587133 PROTEIN"/>
    <property type="match status" value="1"/>
</dbReference>
<dbReference type="Pfam" id="PF13966">
    <property type="entry name" value="zf-RVT"/>
    <property type="match status" value="1"/>
</dbReference>
<dbReference type="EMBL" id="JBJQOH010000003">
    <property type="protein sequence ID" value="KAL3690642.1"/>
    <property type="molecule type" value="Genomic_DNA"/>
</dbReference>
<dbReference type="AlphaFoldDB" id="A0ABD3HJS4"/>
<evidence type="ECO:0000259" key="3">
    <source>
        <dbReference type="Pfam" id="PF13966"/>
    </source>
</evidence>
<dbReference type="Proteomes" id="UP001633002">
    <property type="component" value="Unassembled WGS sequence"/>
</dbReference>
<keyword evidence="5" id="KW-1185">Reference proteome</keyword>
<feature type="region of interest" description="Disordered" evidence="1">
    <location>
        <begin position="763"/>
        <end position="782"/>
    </location>
</feature>
<gene>
    <name evidence="4" type="ORF">R1sor_004293</name>
</gene>
<evidence type="ECO:0000259" key="2">
    <source>
        <dbReference type="Pfam" id="PF00078"/>
    </source>
</evidence>
<feature type="domain" description="Reverse transcriptase zinc-binding" evidence="3">
    <location>
        <begin position="540"/>
        <end position="619"/>
    </location>
</feature>